<dbReference type="EMBL" id="BSPG01000003">
    <property type="protein sequence ID" value="GLS42932.1"/>
    <property type="molecule type" value="Genomic_DNA"/>
</dbReference>
<gene>
    <name evidence="1" type="ORF">GCM10007884_09170</name>
    <name evidence="2" type="ORF">GGR33_000843</name>
</gene>
<protein>
    <submittedName>
        <fullName evidence="2">Uncharacterized protein</fullName>
    </submittedName>
</protein>
<reference evidence="1" key="4">
    <citation type="submission" date="2023-01" db="EMBL/GenBank/DDBJ databases">
        <title>Draft genome sequence of Methylobacterium brachythecii strain NBRC 107710.</title>
        <authorList>
            <person name="Sun Q."/>
            <person name="Mori K."/>
        </authorList>
    </citation>
    <scope>NUCLEOTIDE SEQUENCE</scope>
    <source>
        <strain evidence="1">NBRC 107710</strain>
    </source>
</reference>
<keyword evidence="4" id="KW-1185">Reference proteome</keyword>
<proteinExistence type="predicted"/>
<evidence type="ECO:0000313" key="3">
    <source>
        <dbReference type="Proteomes" id="UP000517759"/>
    </source>
</evidence>
<evidence type="ECO:0000313" key="1">
    <source>
        <dbReference type="EMBL" id="GLS42932.1"/>
    </source>
</evidence>
<comment type="caution">
    <text evidence="2">The sequence shown here is derived from an EMBL/GenBank/DDBJ whole genome shotgun (WGS) entry which is preliminary data.</text>
</comment>
<dbReference type="RefSeq" id="WP_183502274.1">
    <property type="nucleotide sequence ID" value="NZ_BSPG01000003.1"/>
</dbReference>
<accession>A0A7W6F5H6</accession>
<dbReference type="EMBL" id="JACIDN010000002">
    <property type="protein sequence ID" value="MBB3901357.1"/>
    <property type="molecule type" value="Genomic_DNA"/>
</dbReference>
<name>A0A7W6F5H6_9HYPH</name>
<dbReference type="AlphaFoldDB" id="A0A7W6F5H6"/>
<organism evidence="2 3">
    <name type="scientific">Methylobacterium brachythecii</name>
    <dbReference type="NCBI Taxonomy" id="1176177"/>
    <lineage>
        <taxon>Bacteria</taxon>
        <taxon>Pseudomonadati</taxon>
        <taxon>Pseudomonadota</taxon>
        <taxon>Alphaproteobacteria</taxon>
        <taxon>Hyphomicrobiales</taxon>
        <taxon>Methylobacteriaceae</taxon>
        <taxon>Methylobacterium</taxon>
    </lineage>
</organism>
<reference evidence="1" key="1">
    <citation type="journal article" date="2014" name="Int. J. Syst. Evol. Microbiol.">
        <title>Complete genome of a new Firmicutes species belonging to the dominant human colonic microbiota ('Ruminococcus bicirculans') reveals two chromosomes and a selective capacity to utilize plant glucans.</title>
        <authorList>
            <consortium name="NISC Comparative Sequencing Program"/>
            <person name="Wegmann U."/>
            <person name="Louis P."/>
            <person name="Goesmann A."/>
            <person name="Henrissat B."/>
            <person name="Duncan S.H."/>
            <person name="Flint H.J."/>
        </authorList>
    </citation>
    <scope>NUCLEOTIDE SEQUENCE</scope>
    <source>
        <strain evidence="1">NBRC 107710</strain>
    </source>
</reference>
<sequence>MTTTDHPATGGGTIAFVASETLIEAIDTAAGAIGQTRSHYVRSRIADYLKSEGWLPIEAPSIQREVNRRTVKSTKTR</sequence>
<evidence type="ECO:0000313" key="4">
    <source>
        <dbReference type="Proteomes" id="UP001156881"/>
    </source>
</evidence>
<evidence type="ECO:0000313" key="2">
    <source>
        <dbReference type="EMBL" id="MBB3901357.1"/>
    </source>
</evidence>
<reference evidence="2 3" key="3">
    <citation type="submission" date="2020-08" db="EMBL/GenBank/DDBJ databases">
        <title>Genomic Encyclopedia of Type Strains, Phase IV (KMG-IV): sequencing the most valuable type-strain genomes for metagenomic binning, comparative biology and taxonomic classification.</title>
        <authorList>
            <person name="Goeker M."/>
        </authorList>
    </citation>
    <scope>NUCLEOTIDE SEQUENCE [LARGE SCALE GENOMIC DNA]</scope>
    <source>
        <strain evidence="2 3">DSM 24105</strain>
    </source>
</reference>
<dbReference type="Proteomes" id="UP000517759">
    <property type="component" value="Unassembled WGS sequence"/>
</dbReference>
<reference evidence="4" key="2">
    <citation type="journal article" date="2019" name="Int. J. Syst. Evol. Microbiol.">
        <title>The Global Catalogue of Microorganisms (GCM) 10K type strain sequencing project: providing services to taxonomists for standard genome sequencing and annotation.</title>
        <authorList>
            <consortium name="The Broad Institute Genomics Platform"/>
            <consortium name="The Broad Institute Genome Sequencing Center for Infectious Disease"/>
            <person name="Wu L."/>
            <person name="Ma J."/>
        </authorList>
    </citation>
    <scope>NUCLEOTIDE SEQUENCE [LARGE SCALE GENOMIC DNA]</scope>
    <source>
        <strain evidence="4">NBRC 107710</strain>
    </source>
</reference>
<dbReference type="Proteomes" id="UP001156881">
    <property type="component" value="Unassembled WGS sequence"/>
</dbReference>